<proteinExistence type="inferred from homology"/>
<evidence type="ECO:0000256" key="7">
    <source>
        <dbReference type="ARBA" id="ARBA00022490"/>
    </source>
</evidence>
<evidence type="ECO:0000256" key="5">
    <source>
        <dbReference type="ARBA" id="ARBA00017036"/>
    </source>
</evidence>
<comment type="similarity">
    <text evidence="4">Belongs to the IWR1/SLC7A6OS family.</text>
</comment>
<keyword evidence="6" id="KW-0813">Transport</keyword>
<dbReference type="AlphaFoldDB" id="A0ABD1F8V8"/>
<comment type="function">
    <text evidence="1">Directs RNA polymerase II nuclear import.</text>
</comment>
<keyword evidence="9" id="KW-0539">Nucleus</keyword>
<reference evidence="12 13" key="1">
    <citation type="submission" date="2024-05" db="EMBL/GenBank/DDBJ databases">
        <title>Genetic variation in Jamaican populations of the coffee berry borer (Hypothenemus hampei).</title>
        <authorList>
            <person name="Errbii M."/>
            <person name="Myrie A."/>
        </authorList>
    </citation>
    <scope>NUCLEOTIDE SEQUENCE [LARGE SCALE GENOMIC DNA]</scope>
    <source>
        <strain evidence="12">JA-Hopewell-2020-01-JO</strain>
        <tissue evidence="12">Whole body</tissue>
    </source>
</reference>
<evidence type="ECO:0000259" key="11">
    <source>
        <dbReference type="Pfam" id="PF08574"/>
    </source>
</evidence>
<dbReference type="PANTHER" id="PTHR31196:SF2">
    <property type="entry name" value="RNA POLYMERASE II NUCLEAR LOCALIZATION PROTEIN SLC7A6OS-RELATED"/>
    <property type="match status" value="1"/>
</dbReference>
<dbReference type="GO" id="GO:0005634">
    <property type="term" value="C:nucleus"/>
    <property type="evidence" value="ECO:0007669"/>
    <property type="project" value="UniProtKB-SubCell"/>
</dbReference>
<evidence type="ECO:0000256" key="1">
    <source>
        <dbReference type="ARBA" id="ARBA00003202"/>
    </source>
</evidence>
<accession>A0ABD1F8V8</accession>
<evidence type="ECO:0000313" key="13">
    <source>
        <dbReference type="Proteomes" id="UP001566132"/>
    </source>
</evidence>
<organism evidence="12 13">
    <name type="scientific">Hypothenemus hampei</name>
    <name type="common">Coffee berry borer</name>
    <dbReference type="NCBI Taxonomy" id="57062"/>
    <lineage>
        <taxon>Eukaryota</taxon>
        <taxon>Metazoa</taxon>
        <taxon>Ecdysozoa</taxon>
        <taxon>Arthropoda</taxon>
        <taxon>Hexapoda</taxon>
        <taxon>Insecta</taxon>
        <taxon>Pterygota</taxon>
        <taxon>Neoptera</taxon>
        <taxon>Endopterygota</taxon>
        <taxon>Coleoptera</taxon>
        <taxon>Polyphaga</taxon>
        <taxon>Cucujiformia</taxon>
        <taxon>Curculionidae</taxon>
        <taxon>Scolytinae</taxon>
        <taxon>Hypothenemus</taxon>
    </lineage>
</organism>
<keyword evidence="13" id="KW-1185">Reference proteome</keyword>
<dbReference type="Proteomes" id="UP001566132">
    <property type="component" value="Unassembled WGS sequence"/>
</dbReference>
<dbReference type="Pfam" id="PF08574">
    <property type="entry name" value="Iwr1"/>
    <property type="match status" value="1"/>
</dbReference>
<comment type="subcellular location">
    <subcellularLocation>
        <location evidence="3">Cytoplasm</location>
    </subcellularLocation>
    <subcellularLocation>
        <location evidence="2">Nucleus</location>
    </subcellularLocation>
</comment>
<evidence type="ECO:0000256" key="10">
    <source>
        <dbReference type="SAM" id="MobiDB-lite"/>
    </source>
</evidence>
<keyword evidence="7" id="KW-0963">Cytoplasm</keyword>
<dbReference type="GO" id="GO:0005737">
    <property type="term" value="C:cytoplasm"/>
    <property type="evidence" value="ECO:0007669"/>
    <property type="project" value="UniProtKB-SubCell"/>
</dbReference>
<feature type="region of interest" description="Disordered" evidence="10">
    <location>
        <begin position="191"/>
        <end position="222"/>
    </location>
</feature>
<feature type="domain" description="Transcription factor Iwr1" evidence="11">
    <location>
        <begin position="155"/>
        <end position="222"/>
    </location>
</feature>
<dbReference type="InterPro" id="IPR013883">
    <property type="entry name" value="TF_Iwr1_dom"/>
</dbReference>
<evidence type="ECO:0000256" key="6">
    <source>
        <dbReference type="ARBA" id="ARBA00022448"/>
    </source>
</evidence>
<dbReference type="GO" id="GO:0015031">
    <property type="term" value="P:protein transport"/>
    <property type="evidence" value="ECO:0007669"/>
    <property type="project" value="UniProtKB-KW"/>
</dbReference>
<feature type="compositionally biased region" description="Acidic residues" evidence="10">
    <location>
        <begin position="199"/>
        <end position="209"/>
    </location>
</feature>
<dbReference type="EMBL" id="JBDJPC010000002">
    <property type="protein sequence ID" value="KAL1513394.1"/>
    <property type="molecule type" value="Genomic_DNA"/>
</dbReference>
<name>A0ABD1F8V8_HYPHA</name>
<gene>
    <name evidence="12" type="ORF">ABEB36_002813</name>
</gene>
<comment type="caution">
    <text evidence="12">The sequence shown here is derived from an EMBL/GenBank/DDBJ whole genome shotgun (WGS) entry which is preliminary data.</text>
</comment>
<evidence type="ECO:0000256" key="4">
    <source>
        <dbReference type="ARBA" id="ARBA00010218"/>
    </source>
</evidence>
<sequence>MAAVVRIKRRLDENPLETLVLNCKRRKVNETDNEKSEDLSAVLRFAGTAEKDENLENVLRKHRIADRTERKDQYKSHPVNIFEKMRSNMKETSRTNRYKVVNCFRKSLNAEETENKTEDYPLQSQITVLDIETETETVNSGVSDTNHENQRQSSNYVYDFYYTSSDDFGEGDIEDYVSVYPLNDPLFFGTIRDNSLNDPESDEDSEDSNAENHWRNDYPDEEDLESITEDDMLEAMKNLDVEEDLLSGDSDEASLVYSPDEEDFHDQGSCIDNDDTLRYGQKYAIFKAKYKNEPSGSLVNDYYEDIDQSETYY</sequence>
<evidence type="ECO:0000256" key="8">
    <source>
        <dbReference type="ARBA" id="ARBA00022927"/>
    </source>
</evidence>
<evidence type="ECO:0000256" key="2">
    <source>
        <dbReference type="ARBA" id="ARBA00004123"/>
    </source>
</evidence>
<keyword evidence="8" id="KW-0653">Protein transport</keyword>
<dbReference type="InterPro" id="IPR040218">
    <property type="entry name" value="SLC7A6OS"/>
</dbReference>
<evidence type="ECO:0000256" key="9">
    <source>
        <dbReference type="ARBA" id="ARBA00023242"/>
    </source>
</evidence>
<protein>
    <recommendedName>
        <fullName evidence="5">Probable RNA polymerase II nuclear localization protein SLC7A6OS</fullName>
    </recommendedName>
</protein>
<evidence type="ECO:0000256" key="3">
    <source>
        <dbReference type="ARBA" id="ARBA00004496"/>
    </source>
</evidence>
<dbReference type="PANTHER" id="PTHR31196">
    <property type="entry name" value="RNA POLYMERASE II NUCLEAR LOCALIZATION PROTEIN SLC7A6OS-RELATED"/>
    <property type="match status" value="1"/>
</dbReference>
<evidence type="ECO:0000313" key="12">
    <source>
        <dbReference type="EMBL" id="KAL1513394.1"/>
    </source>
</evidence>